<dbReference type="SUPFAM" id="SSF46689">
    <property type="entry name" value="Homeodomain-like"/>
    <property type="match status" value="1"/>
</dbReference>
<evidence type="ECO:0000256" key="1">
    <source>
        <dbReference type="ARBA" id="ARBA00023125"/>
    </source>
</evidence>
<dbReference type="GO" id="GO:0003677">
    <property type="term" value="F:DNA binding"/>
    <property type="evidence" value="ECO:0007669"/>
    <property type="project" value="UniProtKB-UniRule"/>
</dbReference>
<keyword evidence="4" id="KW-0862">Zinc</keyword>
<dbReference type="InterPro" id="IPR013087">
    <property type="entry name" value="Znf_C2H2_type"/>
</dbReference>
<evidence type="ECO:0008006" key="11">
    <source>
        <dbReference type="Google" id="ProtNLM"/>
    </source>
</evidence>
<feature type="compositionally biased region" description="Polar residues" evidence="6">
    <location>
        <begin position="84"/>
        <end position="93"/>
    </location>
</feature>
<feature type="DNA-binding region" description="Homeobox" evidence="5">
    <location>
        <begin position="136"/>
        <end position="198"/>
    </location>
</feature>
<feature type="region of interest" description="Disordered" evidence="6">
    <location>
        <begin position="84"/>
        <end position="114"/>
    </location>
</feature>
<feature type="compositionally biased region" description="Low complexity" evidence="6">
    <location>
        <begin position="291"/>
        <end position="317"/>
    </location>
</feature>
<feature type="compositionally biased region" description="Low complexity" evidence="6">
    <location>
        <begin position="101"/>
        <end position="114"/>
    </location>
</feature>
<name>A0A9N9YDD9_9HYPO</name>
<dbReference type="PROSITE" id="PS50157">
    <property type="entry name" value="ZINC_FINGER_C2H2_2"/>
    <property type="match status" value="1"/>
</dbReference>
<keyword evidence="4" id="KW-0479">Metal-binding</keyword>
<keyword evidence="1 5" id="KW-0238">DNA-binding</keyword>
<dbReference type="Gene3D" id="1.10.10.60">
    <property type="entry name" value="Homeodomain-like"/>
    <property type="match status" value="1"/>
</dbReference>
<sequence length="908" mass="101236">MADDFTWDGSDGHPSDIFGLDLSDCVAFDFGDQYLEETSSIGNHAPYPGSIKGNEDITLLGFGTREGRDAPGRNQTDTATETLHLISRSSSGPVESKNESEGGQNESSEIDTTNTLLTPLNLTSIDEMPRQLAKEDKQRPVRFSAMSVKTLRNWMSDHIDNPYPGSQDLRRLQSQTGLTKRQISTWFANARKRTRFQPAQAPLPNKEAEIGSVTIPRRPRAPTPAPFEHMNPLQRWEHSPPEVEPADVSSIARAVRESFGLSGSSVQSSGSILSGEDESVRSFDYGSSIGGSANSHSSQGSVISGSSRGSLGSSLNSPVGASRRRRRRKRQDALQMEGRRTVLVPSRNTFACTFCTDSFKTKYDWRRHEKSMHISLDSWVCSPAGPVAIRPGQVVASCVYCGLESPDEQHLTGHNYAACFGRSSEERTFHRKDHLQQHLRLVHGSKLMPWPMEGWKKEANQIQSRCGFCDAVLFSWEDRVDHLARHFKRDGKTMADWKGDWGFEPHVLEIVENAMPPYLIHLESASPYPFTAGKGSPESPTSAYELLKAEIQYFILDYLDGNGSMPTDEELLYQGCCVIFDSDLLIPDELVSSSASWLRDLFLSSDEISRRAQTRLIKGKQKSRLTPLKIAGKATIFQDCLLELQLHNFAQQQKSQNLDLEDKSLQKEACNIVENAEALSPAPSNIFKHFLERAILGSSRWIDPFRARSEALVMDEDLNSLELGPMPLEMPTSARPRAEDLHLNHFESHNQVRLPSDGSSAPRKTPKPSPGRAKSRPEEQIAGHDDDVWLTSMPFFLSGENSYLRLSKDLSRFVAASVSSHNPKRHVPTDEELRHQARWIVYDEYVDTLPFCSVLLTLALPCPSSDDPWNQTPADNAVWLREFKRSIGLPTDDGASTDLAGVRSEGLV</sequence>
<dbReference type="PROSITE" id="PS00028">
    <property type="entry name" value="ZINC_FINGER_C2H2_1"/>
    <property type="match status" value="1"/>
</dbReference>
<keyword evidence="3 5" id="KW-0539">Nucleus</keyword>
<evidence type="ECO:0000256" key="5">
    <source>
        <dbReference type="PROSITE-ProRule" id="PRU00108"/>
    </source>
</evidence>
<dbReference type="Pfam" id="PF05920">
    <property type="entry name" value="Homeobox_KN"/>
    <property type="match status" value="1"/>
</dbReference>
<dbReference type="InterPro" id="IPR008422">
    <property type="entry name" value="KN_HD"/>
</dbReference>
<evidence type="ECO:0000313" key="9">
    <source>
        <dbReference type="EMBL" id="CAH0014977.1"/>
    </source>
</evidence>
<dbReference type="GO" id="GO:0008270">
    <property type="term" value="F:zinc ion binding"/>
    <property type="evidence" value="ECO:0007669"/>
    <property type="project" value="UniProtKB-KW"/>
</dbReference>
<dbReference type="OrthoDB" id="10056939at2759"/>
<keyword evidence="10" id="KW-1185">Reference proteome</keyword>
<gene>
    <name evidence="9" type="ORF">CRHIZ90672A_00000817</name>
</gene>
<evidence type="ECO:0000256" key="4">
    <source>
        <dbReference type="PROSITE-ProRule" id="PRU00042"/>
    </source>
</evidence>
<dbReference type="GO" id="GO:0006355">
    <property type="term" value="P:regulation of DNA-templated transcription"/>
    <property type="evidence" value="ECO:0007669"/>
    <property type="project" value="InterPro"/>
</dbReference>
<accession>A0A9N9YDD9</accession>
<dbReference type="SMART" id="SM00355">
    <property type="entry name" value="ZnF_C2H2"/>
    <property type="match status" value="3"/>
</dbReference>
<evidence type="ECO:0000259" key="7">
    <source>
        <dbReference type="PROSITE" id="PS50071"/>
    </source>
</evidence>
<dbReference type="SMART" id="SM00389">
    <property type="entry name" value="HOX"/>
    <property type="match status" value="1"/>
</dbReference>
<dbReference type="PROSITE" id="PS50071">
    <property type="entry name" value="HOMEOBOX_2"/>
    <property type="match status" value="1"/>
</dbReference>
<dbReference type="Proteomes" id="UP000696573">
    <property type="component" value="Unassembled WGS sequence"/>
</dbReference>
<evidence type="ECO:0000313" key="10">
    <source>
        <dbReference type="Proteomes" id="UP000696573"/>
    </source>
</evidence>
<evidence type="ECO:0000256" key="6">
    <source>
        <dbReference type="SAM" id="MobiDB-lite"/>
    </source>
</evidence>
<dbReference type="GO" id="GO:0005634">
    <property type="term" value="C:nucleus"/>
    <property type="evidence" value="ECO:0007669"/>
    <property type="project" value="UniProtKB-SubCell"/>
</dbReference>
<reference evidence="9" key="1">
    <citation type="submission" date="2021-10" db="EMBL/GenBank/DDBJ databases">
        <authorList>
            <person name="Piombo E."/>
        </authorList>
    </citation>
    <scope>NUCLEOTIDE SEQUENCE</scope>
</reference>
<dbReference type="InterPro" id="IPR009057">
    <property type="entry name" value="Homeodomain-like_sf"/>
</dbReference>
<evidence type="ECO:0000256" key="3">
    <source>
        <dbReference type="ARBA" id="ARBA00023242"/>
    </source>
</evidence>
<feature type="domain" description="C2H2-type" evidence="8">
    <location>
        <begin position="350"/>
        <end position="378"/>
    </location>
</feature>
<comment type="caution">
    <text evidence="9">The sequence shown here is derived from an EMBL/GenBank/DDBJ whole genome shotgun (WGS) entry which is preliminary data.</text>
</comment>
<evidence type="ECO:0000256" key="2">
    <source>
        <dbReference type="ARBA" id="ARBA00023155"/>
    </source>
</evidence>
<proteinExistence type="predicted"/>
<dbReference type="InterPro" id="IPR001356">
    <property type="entry name" value="HD"/>
</dbReference>
<feature type="domain" description="Homeobox" evidence="7">
    <location>
        <begin position="134"/>
        <end position="197"/>
    </location>
</feature>
<protein>
    <recommendedName>
        <fullName evidence="11">Homeobox protein 4</fullName>
    </recommendedName>
</protein>
<feature type="region of interest" description="Disordered" evidence="6">
    <location>
        <begin position="749"/>
        <end position="783"/>
    </location>
</feature>
<dbReference type="AlphaFoldDB" id="A0A9N9YDD9"/>
<keyword evidence="2 5" id="KW-0371">Homeobox</keyword>
<evidence type="ECO:0000259" key="8">
    <source>
        <dbReference type="PROSITE" id="PS50157"/>
    </source>
</evidence>
<organism evidence="9 10">
    <name type="scientific">Clonostachys rhizophaga</name>
    <dbReference type="NCBI Taxonomy" id="160324"/>
    <lineage>
        <taxon>Eukaryota</taxon>
        <taxon>Fungi</taxon>
        <taxon>Dikarya</taxon>
        <taxon>Ascomycota</taxon>
        <taxon>Pezizomycotina</taxon>
        <taxon>Sordariomycetes</taxon>
        <taxon>Hypocreomycetidae</taxon>
        <taxon>Hypocreales</taxon>
        <taxon>Bionectriaceae</taxon>
        <taxon>Clonostachys</taxon>
    </lineage>
</organism>
<dbReference type="InterPro" id="IPR050224">
    <property type="entry name" value="TALE_homeobox"/>
</dbReference>
<dbReference type="PANTHER" id="PTHR11850">
    <property type="entry name" value="HOMEOBOX PROTEIN TRANSCRIPTION FACTORS"/>
    <property type="match status" value="1"/>
</dbReference>
<feature type="region of interest" description="Disordered" evidence="6">
    <location>
        <begin position="291"/>
        <end position="336"/>
    </location>
</feature>
<keyword evidence="4" id="KW-0863">Zinc-finger</keyword>
<dbReference type="EMBL" id="CABFNQ020000444">
    <property type="protein sequence ID" value="CAH0014977.1"/>
    <property type="molecule type" value="Genomic_DNA"/>
</dbReference>
<comment type="subcellular location">
    <subcellularLocation>
        <location evidence="5">Nucleus</location>
    </subcellularLocation>
</comment>
<dbReference type="CDD" id="cd00086">
    <property type="entry name" value="homeodomain"/>
    <property type="match status" value="1"/>
</dbReference>